<evidence type="ECO:0008006" key="4">
    <source>
        <dbReference type="Google" id="ProtNLM"/>
    </source>
</evidence>
<organism evidence="2 3">
    <name type="scientific">Aquarana catesbeiana</name>
    <name type="common">American bullfrog</name>
    <name type="synonym">Rana catesbeiana</name>
    <dbReference type="NCBI Taxonomy" id="8400"/>
    <lineage>
        <taxon>Eukaryota</taxon>
        <taxon>Metazoa</taxon>
        <taxon>Chordata</taxon>
        <taxon>Craniata</taxon>
        <taxon>Vertebrata</taxon>
        <taxon>Euteleostomi</taxon>
        <taxon>Amphibia</taxon>
        <taxon>Batrachia</taxon>
        <taxon>Anura</taxon>
        <taxon>Neobatrachia</taxon>
        <taxon>Ranoidea</taxon>
        <taxon>Ranidae</taxon>
        <taxon>Aquarana</taxon>
    </lineage>
</organism>
<dbReference type="OrthoDB" id="8962384at2759"/>
<name>A0A2G9S897_AQUCT</name>
<dbReference type="EMBL" id="KV925952">
    <property type="protein sequence ID" value="PIO36327.1"/>
    <property type="molecule type" value="Genomic_DNA"/>
</dbReference>
<dbReference type="Proteomes" id="UP000228934">
    <property type="component" value="Unassembled WGS sequence"/>
</dbReference>
<keyword evidence="3" id="KW-1185">Reference proteome</keyword>
<dbReference type="GO" id="GO:0042552">
    <property type="term" value="P:myelination"/>
    <property type="evidence" value="ECO:0007669"/>
    <property type="project" value="TreeGrafter"/>
</dbReference>
<dbReference type="PANTHER" id="PTHR15016:SF6">
    <property type="entry name" value="BREAST CARCINOMA-AMPLIFIED SEQUENCE 1"/>
    <property type="match status" value="1"/>
</dbReference>
<sequence length="151" mass="16157">MMFFKQLSVMGDPNNGTSEEVDGKLSPTLDITDGVEVGKSEKTVVTAVVEPPPAPPLQKTKENAKEKKASSEKLTKQESRESTEAAASSQAQVIEAAPVLNGAESSKEGQMKRVEKRQSLGSFFKAIGPKRLCDAEVQTDPVSILPAEKAK</sequence>
<evidence type="ECO:0000256" key="1">
    <source>
        <dbReference type="SAM" id="MobiDB-lite"/>
    </source>
</evidence>
<protein>
    <recommendedName>
        <fullName evidence="4">Breast carcinoma-amplified sequence 1</fullName>
    </recommendedName>
</protein>
<evidence type="ECO:0000313" key="2">
    <source>
        <dbReference type="EMBL" id="PIO36327.1"/>
    </source>
</evidence>
<feature type="compositionally biased region" description="Basic and acidic residues" evidence="1">
    <location>
        <begin position="59"/>
        <end position="83"/>
    </location>
</feature>
<gene>
    <name evidence="2" type="ORF">AB205_0110980</name>
</gene>
<feature type="region of interest" description="Disordered" evidence="1">
    <location>
        <begin position="49"/>
        <end position="114"/>
    </location>
</feature>
<feature type="region of interest" description="Disordered" evidence="1">
    <location>
        <begin position="11"/>
        <end position="33"/>
    </location>
</feature>
<reference evidence="3" key="1">
    <citation type="journal article" date="2017" name="Nat. Commun.">
        <title>The North American bullfrog draft genome provides insight into hormonal regulation of long noncoding RNA.</title>
        <authorList>
            <person name="Hammond S.A."/>
            <person name="Warren R.L."/>
            <person name="Vandervalk B.P."/>
            <person name="Kucuk E."/>
            <person name="Khan H."/>
            <person name="Gibb E.A."/>
            <person name="Pandoh P."/>
            <person name="Kirk H."/>
            <person name="Zhao Y."/>
            <person name="Jones M."/>
            <person name="Mungall A.J."/>
            <person name="Coope R."/>
            <person name="Pleasance S."/>
            <person name="Moore R.A."/>
            <person name="Holt R.A."/>
            <person name="Round J.M."/>
            <person name="Ohora S."/>
            <person name="Walle B.V."/>
            <person name="Veldhoen N."/>
            <person name="Helbing C.C."/>
            <person name="Birol I."/>
        </authorList>
    </citation>
    <scope>NUCLEOTIDE SEQUENCE [LARGE SCALE GENOMIC DNA]</scope>
</reference>
<dbReference type="InterPro" id="IPR026115">
    <property type="entry name" value="NABC1"/>
</dbReference>
<dbReference type="AlphaFoldDB" id="A0A2G9S897"/>
<dbReference type="PANTHER" id="PTHR15016">
    <property type="entry name" value="BREAST CARCINOMA-AMPLIFIED SEQUENCE 1"/>
    <property type="match status" value="1"/>
</dbReference>
<evidence type="ECO:0000313" key="3">
    <source>
        <dbReference type="Proteomes" id="UP000228934"/>
    </source>
</evidence>
<feature type="compositionally biased region" description="Basic and acidic residues" evidence="1">
    <location>
        <begin position="105"/>
        <end position="114"/>
    </location>
</feature>
<accession>A0A2G9S897</accession>
<proteinExistence type="predicted"/>